<dbReference type="EMBL" id="JAWDIQ010000002">
    <property type="protein sequence ID" value="MDY0409315.1"/>
    <property type="molecule type" value="Genomic_DNA"/>
</dbReference>
<dbReference type="SUPFAM" id="SSF53067">
    <property type="entry name" value="Actin-like ATPase domain"/>
    <property type="match status" value="1"/>
</dbReference>
<gene>
    <name evidence="4" type="ORF">RWD45_12985</name>
</gene>
<comment type="similarity">
    <text evidence="2">Belongs to the ROK (NagC/XylR) family.</text>
</comment>
<dbReference type="InterPro" id="IPR000600">
    <property type="entry name" value="ROK"/>
</dbReference>
<keyword evidence="3" id="KW-0859">Xylose metabolism</keyword>
<evidence type="ECO:0000256" key="2">
    <source>
        <dbReference type="ARBA" id="ARBA00006479"/>
    </source>
</evidence>
<dbReference type="Pfam" id="PF13412">
    <property type="entry name" value="HTH_24"/>
    <property type="match status" value="1"/>
</dbReference>
<name>A0ABU5CV47_9BACI</name>
<evidence type="ECO:0000256" key="3">
    <source>
        <dbReference type="ARBA" id="ARBA00022629"/>
    </source>
</evidence>
<proteinExistence type="inferred from homology"/>
<evidence type="ECO:0000313" key="5">
    <source>
        <dbReference type="Proteomes" id="UP001275315"/>
    </source>
</evidence>
<dbReference type="Gene3D" id="1.10.10.10">
    <property type="entry name" value="Winged helix-like DNA-binding domain superfamily/Winged helix DNA-binding domain"/>
    <property type="match status" value="1"/>
</dbReference>
<accession>A0ABU5CV47</accession>
<dbReference type="PANTHER" id="PTHR18964">
    <property type="entry name" value="ROK (REPRESSOR, ORF, KINASE) FAMILY"/>
    <property type="match status" value="1"/>
</dbReference>
<dbReference type="PANTHER" id="PTHR18964:SF149">
    <property type="entry name" value="BIFUNCTIONAL UDP-N-ACETYLGLUCOSAMINE 2-EPIMERASE_N-ACETYLMANNOSAMINE KINASE"/>
    <property type="match status" value="1"/>
</dbReference>
<dbReference type="InterPro" id="IPR036388">
    <property type="entry name" value="WH-like_DNA-bd_sf"/>
</dbReference>
<dbReference type="CDD" id="cd23763">
    <property type="entry name" value="ASKHA_ATPase_ROK"/>
    <property type="match status" value="1"/>
</dbReference>
<dbReference type="Pfam" id="PF00480">
    <property type="entry name" value="ROK"/>
    <property type="match status" value="1"/>
</dbReference>
<dbReference type="InterPro" id="IPR036390">
    <property type="entry name" value="WH_DNA-bd_sf"/>
</dbReference>
<evidence type="ECO:0000256" key="1">
    <source>
        <dbReference type="ARBA" id="ARBA00002486"/>
    </source>
</evidence>
<sequence length="387" mass="42108">MQREGVANIKTINMRNVLNCIVEEHALTRADISKRLNLSKPTVSSIVKQLTDDRWILEVGSGSASAGGGRKPVQLKFNAKRSYLIGIDIGGTNVTLGLTDLNGDVCAYREFPTQQHLHSGLFEEIERCVDSMRSQLGLQDNDILGLGVGLPGITNVEEGFVVEAPALGWKHYPVREKLENIFDFPIYVDNDVNSVVLGEHWKGAANDKSNLIYIAIGTGIGSGIILNGELYRGSNYSAGEMGYLVTDRKNAKEIQPVFKGYGYLESVASGSSISQLLSTRLNRDVTAKEAFELYAQHDADAMSVIDLAIDNLAIGIANYVSLFDPEIIILGGGVSKSFHLISEKVIDIIRQHTPQHCDVVQTTLGKEAGVIGAAALFLKEHDLLLNI</sequence>
<keyword evidence="3" id="KW-0119">Carbohydrate metabolism</keyword>
<evidence type="ECO:0000313" key="4">
    <source>
        <dbReference type="EMBL" id="MDY0409315.1"/>
    </source>
</evidence>
<protein>
    <submittedName>
        <fullName evidence="4">ROK family transcriptional regulator</fullName>
    </submittedName>
</protein>
<comment type="caution">
    <text evidence="4">The sequence shown here is derived from an EMBL/GenBank/DDBJ whole genome shotgun (WGS) entry which is preliminary data.</text>
</comment>
<keyword evidence="5" id="KW-1185">Reference proteome</keyword>
<reference evidence="4 5" key="1">
    <citation type="submission" date="2023-10" db="EMBL/GenBank/DDBJ databases">
        <title>Virgibacillus soli CC-YMP-6 genome.</title>
        <authorList>
            <person name="Miliotis G."/>
            <person name="Sengupta P."/>
            <person name="Hameed A."/>
            <person name="Chuvochina M."/>
            <person name="Mcdonagh F."/>
            <person name="Simpson A.C."/>
            <person name="Singh N.K."/>
            <person name="Rekha P.D."/>
            <person name="Raman K."/>
            <person name="Hugenholtz P."/>
            <person name="Venkateswaran K."/>
        </authorList>
    </citation>
    <scope>NUCLEOTIDE SEQUENCE [LARGE SCALE GENOMIC DNA]</scope>
    <source>
        <strain evidence="4 5">CC-YMP-6</strain>
    </source>
</reference>
<comment type="function">
    <text evidence="1">Transcriptional repressor of xylose-utilizing enzymes.</text>
</comment>
<dbReference type="Gene3D" id="3.30.420.40">
    <property type="match status" value="2"/>
</dbReference>
<dbReference type="InterPro" id="IPR043129">
    <property type="entry name" value="ATPase_NBD"/>
</dbReference>
<dbReference type="Proteomes" id="UP001275315">
    <property type="component" value="Unassembled WGS sequence"/>
</dbReference>
<dbReference type="RefSeq" id="WP_320380111.1">
    <property type="nucleotide sequence ID" value="NZ_JAWDIQ010000002.1"/>
</dbReference>
<dbReference type="SUPFAM" id="SSF46785">
    <property type="entry name" value="Winged helix' DNA-binding domain"/>
    <property type="match status" value="1"/>
</dbReference>
<organism evidence="4 5">
    <name type="scientific">Paracerasibacillus soli</name>
    <dbReference type="NCBI Taxonomy" id="480284"/>
    <lineage>
        <taxon>Bacteria</taxon>
        <taxon>Bacillati</taxon>
        <taxon>Bacillota</taxon>
        <taxon>Bacilli</taxon>
        <taxon>Bacillales</taxon>
        <taxon>Bacillaceae</taxon>
        <taxon>Paracerasibacillus</taxon>
    </lineage>
</organism>